<evidence type="ECO:0000313" key="11">
    <source>
        <dbReference type="EMBL" id="KAL0276716.1"/>
    </source>
</evidence>
<evidence type="ECO:0000256" key="8">
    <source>
        <dbReference type="RuleBase" id="RU003857"/>
    </source>
</evidence>
<proteinExistence type="inferred from homology"/>
<dbReference type="PANTHER" id="PTHR11003:SF335">
    <property type="entry name" value="POTASSIUM CHANNEL DOMAIN-CONTAINING PROTEIN"/>
    <property type="match status" value="1"/>
</dbReference>
<evidence type="ECO:0000256" key="6">
    <source>
        <dbReference type="ARBA" id="ARBA00023136"/>
    </source>
</evidence>
<evidence type="ECO:0000256" key="3">
    <source>
        <dbReference type="ARBA" id="ARBA00022692"/>
    </source>
</evidence>
<accession>A0AAW2I4E8</accession>
<dbReference type="PANTHER" id="PTHR11003">
    <property type="entry name" value="POTASSIUM CHANNEL, SUBFAMILY K"/>
    <property type="match status" value="1"/>
</dbReference>
<dbReference type="InterPro" id="IPR003280">
    <property type="entry name" value="2pore_dom_K_chnl"/>
</dbReference>
<evidence type="ECO:0000256" key="4">
    <source>
        <dbReference type="ARBA" id="ARBA00022989"/>
    </source>
</evidence>
<name>A0AAW2I4E8_9NEOP</name>
<feature type="domain" description="Potassium channel" evidence="10">
    <location>
        <begin position="202"/>
        <end position="259"/>
    </location>
</feature>
<dbReference type="GO" id="GO:0015271">
    <property type="term" value="F:outward rectifier potassium channel activity"/>
    <property type="evidence" value="ECO:0007669"/>
    <property type="project" value="TreeGrafter"/>
</dbReference>
<feature type="transmembrane region" description="Helical" evidence="9">
    <location>
        <begin position="110"/>
        <end position="134"/>
    </location>
</feature>
<dbReference type="GO" id="GO:0030322">
    <property type="term" value="P:stabilization of membrane potential"/>
    <property type="evidence" value="ECO:0007669"/>
    <property type="project" value="TreeGrafter"/>
</dbReference>
<gene>
    <name evidence="11" type="ORF">PYX00_004228</name>
</gene>
<feature type="transmembrane region" description="Helical" evidence="9">
    <location>
        <begin position="405"/>
        <end position="427"/>
    </location>
</feature>
<dbReference type="PRINTS" id="PR01333">
    <property type="entry name" value="2POREKCHANEL"/>
</dbReference>
<feature type="domain" description="Potassium channel" evidence="10">
    <location>
        <begin position="359"/>
        <end position="432"/>
    </location>
</feature>
<comment type="caution">
    <text evidence="11">The sequence shown here is derived from an EMBL/GenBank/DDBJ whole genome shotgun (WGS) entry which is preliminary data.</text>
</comment>
<dbReference type="EMBL" id="JARGDH010000002">
    <property type="protein sequence ID" value="KAL0276716.1"/>
    <property type="molecule type" value="Genomic_DNA"/>
</dbReference>
<dbReference type="Gene3D" id="1.10.287.70">
    <property type="match status" value="1"/>
</dbReference>
<keyword evidence="4 9" id="KW-1133">Transmembrane helix</keyword>
<keyword evidence="7 8" id="KW-0407">Ion channel</keyword>
<dbReference type="SUPFAM" id="SSF81324">
    <property type="entry name" value="Voltage-gated potassium channels"/>
    <property type="match status" value="2"/>
</dbReference>
<dbReference type="InterPro" id="IPR013099">
    <property type="entry name" value="K_chnl_dom"/>
</dbReference>
<comment type="similarity">
    <text evidence="8">Belongs to the two pore domain potassium channel (TC 1.A.1.8) family.</text>
</comment>
<dbReference type="Pfam" id="PF07885">
    <property type="entry name" value="Ion_trans_2"/>
    <property type="match status" value="2"/>
</dbReference>
<protein>
    <recommendedName>
        <fullName evidence="10">Potassium channel domain-containing protein</fullName>
    </recommendedName>
</protein>
<dbReference type="GO" id="GO:0022841">
    <property type="term" value="F:potassium ion leak channel activity"/>
    <property type="evidence" value="ECO:0007669"/>
    <property type="project" value="TreeGrafter"/>
</dbReference>
<evidence type="ECO:0000256" key="5">
    <source>
        <dbReference type="ARBA" id="ARBA00023065"/>
    </source>
</evidence>
<keyword evidence="5 8" id="KW-0406">Ion transport</keyword>
<evidence type="ECO:0000256" key="7">
    <source>
        <dbReference type="ARBA" id="ARBA00023303"/>
    </source>
</evidence>
<keyword evidence="6 9" id="KW-0472">Membrane</keyword>
<keyword evidence="2 8" id="KW-0813">Transport</keyword>
<feature type="transmembrane region" description="Helical" evidence="9">
    <location>
        <begin position="206"/>
        <end position="225"/>
    </location>
</feature>
<evidence type="ECO:0000256" key="9">
    <source>
        <dbReference type="SAM" id="Phobius"/>
    </source>
</evidence>
<organism evidence="11">
    <name type="scientific">Menopon gallinae</name>
    <name type="common">poultry shaft louse</name>
    <dbReference type="NCBI Taxonomy" id="328185"/>
    <lineage>
        <taxon>Eukaryota</taxon>
        <taxon>Metazoa</taxon>
        <taxon>Ecdysozoa</taxon>
        <taxon>Arthropoda</taxon>
        <taxon>Hexapoda</taxon>
        <taxon>Insecta</taxon>
        <taxon>Pterygota</taxon>
        <taxon>Neoptera</taxon>
        <taxon>Paraneoptera</taxon>
        <taxon>Psocodea</taxon>
        <taxon>Troctomorpha</taxon>
        <taxon>Phthiraptera</taxon>
        <taxon>Amblycera</taxon>
        <taxon>Menoponidae</taxon>
        <taxon>Menopon</taxon>
    </lineage>
</organism>
<evidence type="ECO:0000259" key="10">
    <source>
        <dbReference type="Pfam" id="PF07885"/>
    </source>
</evidence>
<evidence type="ECO:0000256" key="2">
    <source>
        <dbReference type="ARBA" id="ARBA00022448"/>
    </source>
</evidence>
<feature type="transmembrane region" description="Helical" evidence="9">
    <location>
        <begin position="349"/>
        <end position="372"/>
    </location>
</feature>
<sequence length="472" mass="53788">MEEDPCPPVPKGRRFSRPKLSIPMLSVRGFAPANPGEPVVQVPISAIPIANAHGPFGMMHLYPSKASEFVNKRYEGFKDFTKNTAKSGLSFGEKFLFWVNGRVRQLSKKWFTHMFLFLVVLVYSLVGAVIFVTVEGTHEEREKVDLQREFALFANNVRNMARDEKMLYNRELWLRNFKEMMAPYEAQLLESFSHGVTPSEHKVWSFWNSLFYCGTIYTTIGYGHISPSTTTGRAITIIYAIFGIPMFLILLADFGKLFTRGIKFLWAFVRRLYYTGSCKKVRKTAPVQEMMKGVQYVYDFAKNRRASQWNVDEHRRDPNQLHVPEGNTGSVPDTPGTPNLSAFEIDDEFNLPISVAITILLIYIFFGATIYWTWEDWSFFESFYFVFISMSTIGFGDFVPQNPVYMMASIIYLVFGLALTSMCINVVQEKLTDTFRQASTKIGATIGLRVAEDGTLSAPPELADVDPLQNVK</sequence>
<feature type="transmembrane region" description="Helical" evidence="9">
    <location>
        <begin position="237"/>
        <end position="258"/>
    </location>
</feature>
<dbReference type="GO" id="GO:0005886">
    <property type="term" value="C:plasma membrane"/>
    <property type="evidence" value="ECO:0007669"/>
    <property type="project" value="TreeGrafter"/>
</dbReference>
<keyword evidence="3 8" id="KW-0812">Transmembrane</keyword>
<comment type="subcellular location">
    <subcellularLocation>
        <location evidence="1">Membrane</location>
        <topology evidence="1">Multi-pass membrane protein</topology>
    </subcellularLocation>
</comment>
<reference evidence="11" key="1">
    <citation type="journal article" date="2024" name="Gigascience">
        <title>Chromosome-level genome of the poultry shaft louse Menopon gallinae provides insight into the host-switching and adaptive evolution of parasitic lice.</title>
        <authorList>
            <person name="Xu Y."/>
            <person name="Ma L."/>
            <person name="Liu S."/>
            <person name="Liang Y."/>
            <person name="Liu Q."/>
            <person name="He Z."/>
            <person name="Tian L."/>
            <person name="Duan Y."/>
            <person name="Cai W."/>
            <person name="Li H."/>
            <person name="Song F."/>
        </authorList>
    </citation>
    <scope>NUCLEOTIDE SEQUENCE</scope>
    <source>
        <strain evidence="11">Cailab_2023a</strain>
    </source>
</reference>
<dbReference type="AlphaFoldDB" id="A0AAW2I4E8"/>
<evidence type="ECO:0000256" key="1">
    <source>
        <dbReference type="ARBA" id="ARBA00004141"/>
    </source>
</evidence>